<reference evidence="5" key="2">
    <citation type="submission" date="2015-07" db="EMBL/GenBank/DDBJ databases">
        <title>Contrasting host-pathogen interactions and genome evolution in two generalist and specialist microsporidian pathogens of mosquitoes.</title>
        <authorList>
            <consortium name="The Broad Institute Genomics Platform"/>
            <consortium name="The Broad Institute Genome Sequencing Center for Infectious Disease"/>
            <person name="Cuomo C.A."/>
            <person name="Sanscrainte N.D."/>
            <person name="Goldberg J.M."/>
            <person name="Heiman D."/>
            <person name="Young S."/>
            <person name="Zeng Q."/>
            <person name="Becnel J.J."/>
            <person name="Birren B.W."/>
        </authorList>
    </citation>
    <scope>NUCLEOTIDE SEQUENCE [LARGE SCALE GENOMIC DNA]</scope>
    <source>
        <strain evidence="5">USNM 41457</strain>
    </source>
</reference>
<reference evidence="4 5" key="1">
    <citation type="submission" date="2011-08" db="EMBL/GenBank/DDBJ databases">
        <authorList>
            <person name="Liu Z.J."/>
            <person name="Shi F.L."/>
            <person name="Lu J.Q."/>
            <person name="Li M."/>
            <person name="Wang Z.L."/>
        </authorList>
    </citation>
    <scope>NUCLEOTIDE SEQUENCE [LARGE SCALE GENOMIC DNA]</scope>
    <source>
        <strain evidence="4 5">USNM 41457</strain>
    </source>
</reference>
<dbReference type="SUPFAM" id="SSF52374">
    <property type="entry name" value="Nucleotidylyl transferase"/>
    <property type="match status" value="1"/>
</dbReference>
<dbReference type="Pfam" id="PF01467">
    <property type="entry name" value="CTP_transf_like"/>
    <property type="match status" value="1"/>
</dbReference>
<evidence type="ECO:0000313" key="5">
    <source>
        <dbReference type="Proteomes" id="UP000003163"/>
    </source>
</evidence>
<evidence type="ECO:0000259" key="3">
    <source>
        <dbReference type="Pfam" id="PF01467"/>
    </source>
</evidence>
<dbReference type="GO" id="GO:0016779">
    <property type="term" value="F:nucleotidyltransferase activity"/>
    <property type="evidence" value="ECO:0007669"/>
    <property type="project" value="UniProtKB-KW"/>
</dbReference>
<dbReference type="AlphaFoldDB" id="J9D6A7"/>
<dbReference type="PANTHER" id="PTHR43793:SF1">
    <property type="entry name" value="FAD SYNTHASE"/>
    <property type="match status" value="1"/>
</dbReference>
<dbReference type="InParanoid" id="J9D6A7"/>
<keyword evidence="1" id="KW-0808">Transferase</keyword>
<dbReference type="EMBL" id="AFBI03000040">
    <property type="protein sequence ID" value="EJW03331.1"/>
    <property type="molecule type" value="Genomic_DNA"/>
</dbReference>
<proteinExistence type="predicted"/>
<dbReference type="InterPro" id="IPR004821">
    <property type="entry name" value="Cyt_trans-like"/>
</dbReference>
<accession>J9D6A7</accession>
<organism evidence="4 5">
    <name type="scientific">Edhazardia aedis (strain USNM 41457)</name>
    <name type="common">Microsporidian parasite</name>
    <dbReference type="NCBI Taxonomy" id="1003232"/>
    <lineage>
        <taxon>Eukaryota</taxon>
        <taxon>Fungi</taxon>
        <taxon>Fungi incertae sedis</taxon>
        <taxon>Microsporidia</taxon>
        <taxon>Edhazardia</taxon>
    </lineage>
</organism>
<feature type="domain" description="Cytidyltransferase-like" evidence="3">
    <location>
        <begin position="5"/>
        <end position="45"/>
    </location>
</feature>
<dbReference type="PANTHER" id="PTHR43793">
    <property type="entry name" value="FAD SYNTHASE"/>
    <property type="match status" value="1"/>
</dbReference>
<sequence length="50" mass="5583">MIVFIDGCFDLFHYGHANAIRQVKQFGTIVVIGLNDNTSTAQTKNELIND</sequence>
<protein>
    <recommendedName>
        <fullName evidence="3">Cytidyltransferase-like domain-containing protein</fullName>
    </recommendedName>
</protein>
<keyword evidence="2" id="KW-0548">Nucleotidyltransferase</keyword>
<dbReference type="HOGENOM" id="CLU_3125012_0_0_1"/>
<evidence type="ECO:0000256" key="2">
    <source>
        <dbReference type="ARBA" id="ARBA00022695"/>
    </source>
</evidence>
<keyword evidence="5" id="KW-1185">Reference proteome</keyword>
<dbReference type="Gene3D" id="3.40.50.620">
    <property type="entry name" value="HUPs"/>
    <property type="match status" value="1"/>
</dbReference>
<dbReference type="VEuPathDB" id="MicrosporidiaDB:EDEG_02339"/>
<dbReference type="InterPro" id="IPR050385">
    <property type="entry name" value="Archaeal_FAD_synthase"/>
</dbReference>
<dbReference type="Proteomes" id="UP000003163">
    <property type="component" value="Unassembled WGS sequence"/>
</dbReference>
<dbReference type="OrthoDB" id="40021at2759"/>
<dbReference type="STRING" id="1003232.J9D6A7"/>
<evidence type="ECO:0000256" key="1">
    <source>
        <dbReference type="ARBA" id="ARBA00022679"/>
    </source>
</evidence>
<comment type="caution">
    <text evidence="4">The sequence shown here is derived from an EMBL/GenBank/DDBJ whole genome shotgun (WGS) entry which is preliminary data.</text>
</comment>
<dbReference type="NCBIfam" id="TIGR00125">
    <property type="entry name" value="cyt_tran_rel"/>
    <property type="match status" value="1"/>
</dbReference>
<dbReference type="InterPro" id="IPR014729">
    <property type="entry name" value="Rossmann-like_a/b/a_fold"/>
</dbReference>
<name>J9D6A7_EDHAE</name>
<evidence type="ECO:0000313" key="4">
    <source>
        <dbReference type="EMBL" id="EJW03331.1"/>
    </source>
</evidence>
<gene>
    <name evidence="4" type="ORF">EDEG_02339</name>
</gene>